<proteinExistence type="predicted"/>
<evidence type="ECO:0000256" key="1">
    <source>
        <dbReference type="SAM" id="SignalP"/>
    </source>
</evidence>
<reference evidence="2 3" key="1">
    <citation type="submission" date="2019-03" db="EMBL/GenBank/DDBJ databases">
        <title>Burkholderia cepacia outbreak.</title>
        <authorList>
            <person name="Farzana R."/>
            <person name="Walsh T.R."/>
        </authorList>
    </citation>
    <scope>NUCLEOTIDE SEQUENCE [LARGE SCALE GENOMIC DNA]</scope>
    <source>
        <strain evidence="3">d13</strain>
    </source>
</reference>
<comment type="caution">
    <text evidence="2">The sequence shown here is derived from an EMBL/GenBank/DDBJ whole genome shotgun (WGS) entry which is preliminary data.</text>
</comment>
<dbReference type="RefSeq" id="WP_134256815.1">
    <property type="nucleotide sequence ID" value="NZ_SNSG01000032.1"/>
</dbReference>
<name>A0AAX2RK24_BURCE</name>
<evidence type="ECO:0000313" key="2">
    <source>
        <dbReference type="EMBL" id="TEU41597.1"/>
    </source>
</evidence>
<accession>A0AAX2RK24</accession>
<dbReference type="Proteomes" id="UP000298234">
    <property type="component" value="Unassembled WGS sequence"/>
</dbReference>
<feature type="chain" id="PRO_5044004895" evidence="1">
    <location>
        <begin position="26"/>
        <end position="171"/>
    </location>
</feature>
<dbReference type="AlphaFoldDB" id="A0AAX2RK24"/>
<sequence length="171" mass="18078">MTIRHSARLLTIAALASSITGQAIAGTCAMSTQMSNAQAQEQQRRMNNIDTNLQQLKLLDQLQTACLENFPQFPTQWLGNSVLLNVAFNKIKQSSCQALADKARATTQQAMAQAQAAVQQQIDNIEKSVTNAVGGSSGLLSGAVSEGLNQALPTSGGVLSTITGSLSRLFQ</sequence>
<evidence type="ECO:0000313" key="3">
    <source>
        <dbReference type="Proteomes" id="UP000298234"/>
    </source>
</evidence>
<feature type="signal peptide" evidence="1">
    <location>
        <begin position="1"/>
        <end position="25"/>
    </location>
</feature>
<dbReference type="EMBL" id="SNSQ01000035">
    <property type="protein sequence ID" value="TEU41597.1"/>
    <property type="molecule type" value="Genomic_DNA"/>
</dbReference>
<protein>
    <submittedName>
        <fullName evidence="2">Uncharacterized protein</fullName>
    </submittedName>
</protein>
<keyword evidence="1" id="KW-0732">Signal</keyword>
<organism evidence="2 3">
    <name type="scientific">Burkholderia cepacia</name>
    <name type="common">Pseudomonas cepacia</name>
    <dbReference type="NCBI Taxonomy" id="292"/>
    <lineage>
        <taxon>Bacteria</taxon>
        <taxon>Pseudomonadati</taxon>
        <taxon>Pseudomonadota</taxon>
        <taxon>Betaproteobacteria</taxon>
        <taxon>Burkholderiales</taxon>
        <taxon>Burkholderiaceae</taxon>
        <taxon>Burkholderia</taxon>
        <taxon>Burkholderia cepacia complex</taxon>
    </lineage>
</organism>
<gene>
    <name evidence="2" type="ORF">E3D37_26630</name>
</gene>
<dbReference type="GeneID" id="99665295"/>